<evidence type="ECO:0000313" key="3">
    <source>
        <dbReference type="Proteomes" id="UP001499930"/>
    </source>
</evidence>
<gene>
    <name evidence="2" type="ORF">GCM10017559_66020</name>
</gene>
<evidence type="ECO:0000256" key="1">
    <source>
        <dbReference type="SAM" id="MobiDB-lite"/>
    </source>
</evidence>
<evidence type="ECO:0000313" key="2">
    <source>
        <dbReference type="EMBL" id="GAA3030190.1"/>
    </source>
</evidence>
<dbReference type="Proteomes" id="UP001499930">
    <property type="component" value="Unassembled WGS sequence"/>
</dbReference>
<feature type="region of interest" description="Disordered" evidence="1">
    <location>
        <begin position="1"/>
        <end position="84"/>
    </location>
</feature>
<accession>A0ABP6L514</accession>
<feature type="compositionally biased region" description="Low complexity" evidence="1">
    <location>
        <begin position="32"/>
        <end position="50"/>
    </location>
</feature>
<comment type="caution">
    <text evidence="2">The sequence shown here is derived from an EMBL/GenBank/DDBJ whole genome shotgun (WGS) entry which is preliminary data.</text>
</comment>
<protein>
    <recommendedName>
        <fullName evidence="4">Collagen-like protein</fullName>
    </recommendedName>
</protein>
<name>A0ABP6L514_9ACTN</name>
<feature type="compositionally biased region" description="Gly residues" evidence="1">
    <location>
        <begin position="19"/>
        <end position="31"/>
    </location>
</feature>
<sequence length="84" mass="8014">MRDPHLGLLPAYRGFRAQPGGGPRVTGGAPGLPGLAGTPGLPGLAGTPGEPGIPGASGRPGARRVLTSGAGPADGPLTPASSRM</sequence>
<dbReference type="EMBL" id="BAAAWD010000019">
    <property type="protein sequence ID" value="GAA3030190.1"/>
    <property type="molecule type" value="Genomic_DNA"/>
</dbReference>
<keyword evidence="3" id="KW-1185">Reference proteome</keyword>
<proteinExistence type="predicted"/>
<evidence type="ECO:0008006" key="4">
    <source>
        <dbReference type="Google" id="ProtNLM"/>
    </source>
</evidence>
<organism evidence="2 3">
    <name type="scientific">Streptosporangium longisporum</name>
    <dbReference type="NCBI Taxonomy" id="46187"/>
    <lineage>
        <taxon>Bacteria</taxon>
        <taxon>Bacillati</taxon>
        <taxon>Actinomycetota</taxon>
        <taxon>Actinomycetes</taxon>
        <taxon>Streptosporangiales</taxon>
        <taxon>Streptosporangiaceae</taxon>
        <taxon>Streptosporangium</taxon>
    </lineage>
</organism>
<reference evidence="3" key="1">
    <citation type="journal article" date="2019" name="Int. J. Syst. Evol. Microbiol.">
        <title>The Global Catalogue of Microorganisms (GCM) 10K type strain sequencing project: providing services to taxonomists for standard genome sequencing and annotation.</title>
        <authorList>
            <consortium name="The Broad Institute Genomics Platform"/>
            <consortium name="The Broad Institute Genome Sequencing Center for Infectious Disease"/>
            <person name="Wu L."/>
            <person name="Ma J."/>
        </authorList>
    </citation>
    <scope>NUCLEOTIDE SEQUENCE [LARGE SCALE GENOMIC DNA]</scope>
    <source>
        <strain evidence="3">JCM 3106</strain>
    </source>
</reference>